<organism evidence="1">
    <name type="scientific">marine metagenome</name>
    <dbReference type="NCBI Taxonomy" id="408172"/>
    <lineage>
        <taxon>unclassified sequences</taxon>
        <taxon>metagenomes</taxon>
        <taxon>ecological metagenomes</taxon>
    </lineage>
</organism>
<reference evidence="1" key="1">
    <citation type="submission" date="2018-05" db="EMBL/GenBank/DDBJ databases">
        <authorList>
            <person name="Lanie J.A."/>
            <person name="Ng W.-L."/>
            <person name="Kazmierczak K.M."/>
            <person name="Andrzejewski T.M."/>
            <person name="Davidsen T.M."/>
            <person name="Wayne K.J."/>
            <person name="Tettelin H."/>
            <person name="Glass J.I."/>
            <person name="Rusch D."/>
            <person name="Podicherti R."/>
            <person name="Tsui H.-C.T."/>
            <person name="Winkler M.E."/>
        </authorList>
    </citation>
    <scope>NUCLEOTIDE SEQUENCE</scope>
</reference>
<gene>
    <name evidence="1" type="ORF">METZ01_LOCUS79257</name>
</gene>
<protein>
    <submittedName>
        <fullName evidence="1">Uncharacterized protein</fullName>
    </submittedName>
</protein>
<dbReference type="AlphaFoldDB" id="A0A381UI52"/>
<accession>A0A381UI52</accession>
<proteinExistence type="predicted"/>
<dbReference type="EMBL" id="UINC01006250">
    <property type="protein sequence ID" value="SVA26403.1"/>
    <property type="molecule type" value="Genomic_DNA"/>
</dbReference>
<sequence>MCAFQSCAPYLGFHYCLDLIDSTSRSYKTVKVDKLIVDLSFLGSDNVLQYFLMKLKLIFLISLSNRR</sequence>
<name>A0A381UI52_9ZZZZ</name>
<evidence type="ECO:0000313" key="1">
    <source>
        <dbReference type="EMBL" id="SVA26403.1"/>
    </source>
</evidence>